<accession>A0AA90ZMZ8</accession>
<evidence type="ECO:0000313" key="1">
    <source>
        <dbReference type="EMBL" id="MQN78062.1"/>
    </source>
</evidence>
<sequence>MIVYIANPLYDAVFKRIMEEERITKTFLSAILQREVISIKICQDGFRNIKSNSISIFKMGFVASIKNNENSNELTNIRLYKTWVDTDVSEPRQHLAWQRYIEEKNSDGIGDESLPTISVFLLAHRIGDFETPVACPAPGNIIIQLPIISKTQNSSQKKVLSIFDQARTCREDKHLLKVDYTPYDGDTDMEYMIKMLLSMASDPDMQYQMNIEDEFISLLEKKDTEILRLDYLIEQSKLKEK</sequence>
<proteinExistence type="predicted"/>
<reference evidence="2" key="1">
    <citation type="submission" date="2019-09" db="EMBL/GenBank/DDBJ databases">
        <title>Distinct polysaccharide growth profiles of human intestinal Prevotella copri isolates.</title>
        <authorList>
            <person name="Fehlner-Peach H."/>
            <person name="Magnabosco C."/>
            <person name="Raghavan V."/>
            <person name="Scher J.U."/>
            <person name="Tett A."/>
            <person name="Cox L.M."/>
            <person name="Gottsegen C."/>
            <person name="Watters A."/>
            <person name="Wiltshire- Gordon J.D."/>
            <person name="Segata N."/>
            <person name="Bonneau R."/>
            <person name="Littman D.R."/>
        </authorList>
    </citation>
    <scope>NUCLEOTIDE SEQUENCE [LARGE SCALE GENOMIC DNA]</scope>
    <source>
        <strain evidence="2">BU41712</strain>
    </source>
</reference>
<gene>
    <name evidence="1" type="ORF">F7D71_09400</name>
</gene>
<protein>
    <submittedName>
        <fullName evidence="1">Uncharacterized protein</fullName>
    </submittedName>
</protein>
<dbReference type="AlphaFoldDB" id="A0AA90ZMZ8"/>
<organism evidence="1 2">
    <name type="scientific">Segatella copri</name>
    <dbReference type="NCBI Taxonomy" id="165179"/>
    <lineage>
        <taxon>Bacteria</taxon>
        <taxon>Pseudomonadati</taxon>
        <taxon>Bacteroidota</taxon>
        <taxon>Bacteroidia</taxon>
        <taxon>Bacteroidales</taxon>
        <taxon>Prevotellaceae</taxon>
        <taxon>Segatella</taxon>
    </lineage>
</organism>
<dbReference type="EMBL" id="VZBZ01000125">
    <property type="protein sequence ID" value="MQN78062.1"/>
    <property type="molecule type" value="Genomic_DNA"/>
</dbReference>
<dbReference type="Proteomes" id="UP000423156">
    <property type="component" value="Unassembled WGS sequence"/>
</dbReference>
<dbReference type="RefSeq" id="WP_153093038.1">
    <property type="nucleotide sequence ID" value="NZ_VZBX01000016.1"/>
</dbReference>
<comment type="caution">
    <text evidence="1">The sequence shown here is derived from an EMBL/GenBank/DDBJ whole genome shotgun (WGS) entry which is preliminary data.</text>
</comment>
<evidence type="ECO:0000313" key="2">
    <source>
        <dbReference type="Proteomes" id="UP000423156"/>
    </source>
</evidence>
<name>A0AA90ZMZ8_9BACT</name>